<protein>
    <submittedName>
        <fullName evidence="3">DUF1559 domain-containing protein</fullName>
    </submittedName>
</protein>
<keyword evidence="1" id="KW-0812">Transmembrane</keyword>
<feature type="domain" description="DUF1559" evidence="2">
    <location>
        <begin position="95"/>
        <end position="190"/>
    </location>
</feature>
<dbReference type="EMBL" id="VWOX01000004">
    <property type="protein sequence ID" value="KAA5544684.1"/>
    <property type="molecule type" value="Genomic_DNA"/>
</dbReference>
<name>A0A5M6DAT4_9BACT</name>
<keyword evidence="1" id="KW-0472">Membrane</keyword>
<reference evidence="3 4" key="1">
    <citation type="submission" date="2019-08" db="EMBL/GenBank/DDBJ databases">
        <authorList>
            <person name="Dhanesh K."/>
            <person name="Kumar G."/>
            <person name="Sasikala C."/>
            <person name="Venkata Ramana C."/>
        </authorList>
    </citation>
    <scope>NUCLEOTIDE SEQUENCE [LARGE SCALE GENOMIC DNA]</scope>
    <source>
        <strain evidence="3 4">JC645</strain>
    </source>
</reference>
<keyword evidence="4" id="KW-1185">Reference proteome</keyword>
<accession>A0A5M6DAT4</accession>
<dbReference type="PANTHER" id="PTHR30093">
    <property type="entry name" value="GENERAL SECRETION PATHWAY PROTEIN G"/>
    <property type="match status" value="1"/>
</dbReference>
<evidence type="ECO:0000256" key="1">
    <source>
        <dbReference type="SAM" id="Phobius"/>
    </source>
</evidence>
<dbReference type="Proteomes" id="UP000324479">
    <property type="component" value="Unassembled WGS sequence"/>
</dbReference>
<dbReference type="Pfam" id="PF07596">
    <property type="entry name" value="SBP_bac_10"/>
    <property type="match status" value="1"/>
</dbReference>
<dbReference type="PANTHER" id="PTHR30093:SF2">
    <property type="entry name" value="TYPE II SECRETION SYSTEM PROTEIN H"/>
    <property type="match status" value="1"/>
</dbReference>
<comment type="caution">
    <text evidence="3">The sequence shown here is derived from an EMBL/GenBank/DDBJ whole genome shotgun (WGS) entry which is preliminary data.</text>
</comment>
<organism evidence="3 4">
    <name type="scientific">Roseiconus nitratireducens</name>
    <dbReference type="NCBI Taxonomy" id="2605748"/>
    <lineage>
        <taxon>Bacteria</taxon>
        <taxon>Pseudomonadati</taxon>
        <taxon>Planctomycetota</taxon>
        <taxon>Planctomycetia</taxon>
        <taxon>Pirellulales</taxon>
        <taxon>Pirellulaceae</taxon>
        <taxon>Roseiconus</taxon>
    </lineage>
</organism>
<sequence length="304" mass="32460">MPYLFTCPHCGSKTRVDDRYSGQVGECFSCGSPIQIPDFANSEVDDANSASVDGKRPVGVIIAAGVVLTLLVCLIFAVVRFGGSSVTRLTEMRLRNASIKNLEAIAGALNAYAADHGTYPPAILRDDAGRPLHSWRVLILPYLGEQETYDLFDLSKPWDDEINLQASYETPGVYQHPSDLRRSRGQSGYYLLTGPGTLFPTSGPLSPTNISDDPSKTILVISGAPPLSTSLGAWAEPVDLDFSKMRGVINGTVGVEPGGWLDDGVTMATVDGRGHFLPNTLSPKTFAALATANGKEPLADDTLD</sequence>
<gene>
    <name evidence="3" type="ORF">FYK55_08870</name>
</gene>
<proteinExistence type="predicted"/>
<keyword evidence="1" id="KW-1133">Transmembrane helix</keyword>
<evidence type="ECO:0000313" key="4">
    <source>
        <dbReference type="Proteomes" id="UP000324479"/>
    </source>
</evidence>
<evidence type="ECO:0000259" key="2">
    <source>
        <dbReference type="Pfam" id="PF07596"/>
    </source>
</evidence>
<dbReference type="AlphaFoldDB" id="A0A5M6DAT4"/>
<feature type="transmembrane region" description="Helical" evidence="1">
    <location>
        <begin position="58"/>
        <end position="79"/>
    </location>
</feature>
<dbReference type="InterPro" id="IPR011453">
    <property type="entry name" value="DUF1559"/>
</dbReference>
<evidence type="ECO:0000313" key="3">
    <source>
        <dbReference type="EMBL" id="KAA5544684.1"/>
    </source>
</evidence>